<name>X8APS0_MYCXE</name>
<dbReference type="PATRIC" id="fig|1299334.3.peg.4928"/>
<proteinExistence type="predicted"/>
<organism evidence="1">
    <name type="scientific">Mycobacterium xenopi 4042</name>
    <dbReference type="NCBI Taxonomy" id="1299334"/>
    <lineage>
        <taxon>Bacteria</taxon>
        <taxon>Bacillati</taxon>
        <taxon>Actinomycetota</taxon>
        <taxon>Actinomycetes</taxon>
        <taxon>Mycobacteriales</taxon>
        <taxon>Mycobacteriaceae</taxon>
        <taxon>Mycobacterium</taxon>
    </lineage>
</organism>
<dbReference type="AlphaFoldDB" id="X8APS0"/>
<keyword evidence="1" id="KW-0012">Acyltransferase</keyword>
<protein>
    <submittedName>
        <fullName evidence="1">Glycerol-3-phosphate acyltransferase domain protein</fullName>
        <ecNumber evidence="1">2.3.1.15</ecNumber>
    </submittedName>
</protein>
<sequence length="49" mass="5865">MSELRQQWRDTTVGDNPRDFAHFVTRRAILAMERVAYRLLGRSTSRRGW</sequence>
<comment type="caution">
    <text evidence="1">The sequence shown here is derived from an EMBL/GenBank/DDBJ whole genome shotgun (WGS) entry which is preliminary data.</text>
</comment>
<evidence type="ECO:0000313" key="1">
    <source>
        <dbReference type="EMBL" id="EUA33136.1"/>
    </source>
</evidence>
<dbReference type="EMBL" id="JAOB01000047">
    <property type="protein sequence ID" value="EUA33136.1"/>
    <property type="molecule type" value="Genomic_DNA"/>
</dbReference>
<dbReference type="EC" id="2.3.1.15" evidence="1"/>
<dbReference type="GO" id="GO:0004366">
    <property type="term" value="F:glycerol-3-phosphate O-acyltransferase activity"/>
    <property type="evidence" value="ECO:0007669"/>
    <property type="project" value="UniProtKB-EC"/>
</dbReference>
<accession>X8APS0</accession>
<keyword evidence="1" id="KW-0808">Transferase</keyword>
<reference evidence="1" key="1">
    <citation type="submission" date="2014-01" db="EMBL/GenBank/DDBJ databases">
        <authorList>
            <person name="Brown-Elliot B."/>
            <person name="Wallace R."/>
            <person name="Lenaerts A."/>
            <person name="Ordway D."/>
            <person name="DeGroote M.A."/>
            <person name="Parker T."/>
            <person name="Sizemore C."/>
            <person name="Tallon L.J."/>
            <person name="Sadzewicz L.K."/>
            <person name="Sengamalay N."/>
            <person name="Fraser C.M."/>
            <person name="Hine E."/>
            <person name="Shefchek K.A."/>
            <person name="Das S.P."/>
            <person name="Tettelin H."/>
        </authorList>
    </citation>
    <scope>NUCLEOTIDE SEQUENCE [LARGE SCALE GENOMIC DNA]</scope>
    <source>
        <strain evidence="1">4042</strain>
    </source>
</reference>
<gene>
    <name evidence="1" type="ORF">I553_7544</name>
</gene>